<keyword evidence="3" id="KW-1185">Reference proteome</keyword>
<gene>
    <name evidence="2" type="ORF">RirG_211920</name>
</gene>
<name>A0A015LQA2_RHIIW</name>
<evidence type="ECO:0000313" key="3">
    <source>
        <dbReference type="Proteomes" id="UP000022910"/>
    </source>
</evidence>
<evidence type="ECO:0000313" key="2">
    <source>
        <dbReference type="EMBL" id="EXX56908.1"/>
    </source>
</evidence>
<accession>A0A015LQA2</accession>
<dbReference type="OrthoDB" id="2400047at2759"/>
<dbReference type="STRING" id="1432141.A0A015LQA2"/>
<proteinExistence type="predicted"/>
<feature type="compositionally biased region" description="Basic and acidic residues" evidence="1">
    <location>
        <begin position="130"/>
        <end position="157"/>
    </location>
</feature>
<reference evidence="2 3" key="1">
    <citation type="submission" date="2014-02" db="EMBL/GenBank/DDBJ databases">
        <title>Single nucleus genome sequencing reveals high similarity among nuclei of an endomycorrhizal fungus.</title>
        <authorList>
            <person name="Lin K."/>
            <person name="Geurts R."/>
            <person name="Zhang Z."/>
            <person name="Limpens E."/>
            <person name="Saunders D.G."/>
            <person name="Mu D."/>
            <person name="Pang E."/>
            <person name="Cao H."/>
            <person name="Cha H."/>
            <person name="Lin T."/>
            <person name="Zhou Q."/>
            <person name="Shang Y."/>
            <person name="Li Y."/>
            <person name="Ivanov S."/>
            <person name="Sharma T."/>
            <person name="Velzen R.V."/>
            <person name="Ruijter N.D."/>
            <person name="Aanen D.K."/>
            <person name="Win J."/>
            <person name="Kamoun S."/>
            <person name="Bisseling T."/>
            <person name="Huang S."/>
        </authorList>
    </citation>
    <scope>NUCLEOTIDE SEQUENCE [LARGE SCALE GENOMIC DNA]</scope>
    <source>
        <strain evidence="3">DAOM197198w</strain>
    </source>
</reference>
<feature type="compositionally biased region" description="Polar residues" evidence="1">
    <location>
        <begin position="165"/>
        <end position="176"/>
    </location>
</feature>
<feature type="region of interest" description="Disordered" evidence="1">
    <location>
        <begin position="129"/>
        <end position="193"/>
    </location>
</feature>
<organism evidence="2 3">
    <name type="scientific">Rhizophagus irregularis (strain DAOM 197198w)</name>
    <name type="common">Glomus intraradices</name>
    <dbReference type="NCBI Taxonomy" id="1432141"/>
    <lineage>
        <taxon>Eukaryota</taxon>
        <taxon>Fungi</taxon>
        <taxon>Fungi incertae sedis</taxon>
        <taxon>Mucoromycota</taxon>
        <taxon>Glomeromycotina</taxon>
        <taxon>Glomeromycetes</taxon>
        <taxon>Glomerales</taxon>
        <taxon>Glomeraceae</taxon>
        <taxon>Rhizophagus</taxon>
    </lineage>
</organism>
<sequence>MSSSNNSNTVLSPIDLNVLPSEAKPIYRLTHKYKLQDAIGLRDQKQRWLSYLDMMRECLYEKNVDFALSYRIQKTLFKKKAPDFPVTAGDWAVKEMLISTIQRKRYYLNKKKNRTLPVQEEAAQEVQEEAAQKVQEEVAQEVQKEVARQEETRRTQEESPVLPLQQESPLEAPQNSQKKKKDVEEVENEKYRY</sequence>
<dbReference type="AlphaFoldDB" id="A0A015LQA2"/>
<protein>
    <submittedName>
        <fullName evidence="2">Uncharacterized protein</fullName>
    </submittedName>
</protein>
<dbReference type="Gene3D" id="3.30.540.10">
    <property type="entry name" value="Fructose-1,6-Bisphosphatase, subunit A, domain 1"/>
    <property type="match status" value="1"/>
</dbReference>
<dbReference type="Proteomes" id="UP000022910">
    <property type="component" value="Unassembled WGS sequence"/>
</dbReference>
<dbReference type="HOGENOM" id="CLU_1409494_0_0_1"/>
<comment type="caution">
    <text evidence="2">The sequence shown here is derived from an EMBL/GenBank/DDBJ whole genome shotgun (WGS) entry which is preliminary data.</text>
</comment>
<evidence type="ECO:0000256" key="1">
    <source>
        <dbReference type="SAM" id="MobiDB-lite"/>
    </source>
</evidence>
<dbReference type="EMBL" id="JEMT01027494">
    <property type="protein sequence ID" value="EXX56908.1"/>
    <property type="molecule type" value="Genomic_DNA"/>
</dbReference>